<dbReference type="GO" id="GO:0006886">
    <property type="term" value="P:intracellular protein transport"/>
    <property type="evidence" value="ECO:0007669"/>
    <property type="project" value="TreeGrafter"/>
</dbReference>
<evidence type="ECO:0000256" key="8">
    <source>
        <dbReference type="SAM" id="MobiDB-lite"/>
    </source>
</evidence>
<evidence type="ECO:0000256" key="9">
    <source>
        <dbReference type="SAM" id="Phobius"/>
    </source>
</evidence>
<dbReference type="InterPro" id="IPR045242">
    <property type="entry name" value="Syntaxin"/>
</dbReference>
<keyword evidence="7 9" id="KW-0472">Membrane</keyword>
<evidence type="ECO:0000313" key="12">
    <source>
        <dbReference type="Proteomes" id="UP000283269"/>
    </source>
</evidence>
<dbReference type="GO" id="GO:0031201">
    <property type="term" value="C:SNARE complex"/>
    <property type="evidence" value="ECO:0007669"/>
    <property type="project" value="TreeGrafter"/>
</dbReference>
<evidence type="ECO:0000256" key="4">
    <source>
        <dbReference type="ARBA" id="ARBA00022692"/>
    </source>
</evidence>
<dbReference type="FunCoup" id="A0A409VLK4">
    <property type="interactions" value="555"/>
</dbReference>
<accession>A0A409VLK4</accession>
<dbReference type="InterPro" id="IPR000727">
    <property type="entry name" value="T_SNARE_dom"/>
</dbReference>
<dbReference type="GO" id="GO:0048278">
    <property type="term" value="P:vesicle docking"/>
    <property type="evidence" value="ECO:0007669"/>
    <property type="project" value="TreeGrafter"/>
</dbReference>
<name>A0A409VLK4_PSICY</name>
<evidence type="ECO:0000313" key="11">
    <source>
        <dbReference type="EMBL" id="PPQ67140.1"/>
    </source>
</evidence>
<dbReference type="InParanoid" id="A0A409VLK4"/>
<sequence length="394" mass="44099">MSIQDRTHEFKSCVDSIRSRTAIGNRGSEAKQRLIQANAKSGAKGEFSRMASSIGKDISTTTIKLNKLAQLAKRKTLFDDRPVEISELTFIIKQDIANINKQIAALQTYVKQRHGASTTPEAKMVDEHNNNIVMMLQGKLATTSMTFKDVLELRTQNMKESKNRTEQFMYTTQSAANQAPSHYSDQTTVLYNPQRNDPMGDGSSNPYDQKGKGKAPQNGDVLSLDLNSAEEGGGQSSNGFMQMQLVEQQCNSDIMHFKDSYIQQRSTAIESIETTIAELGQIFTQLANMVAEQRETVQRIDADTHDIMSNVGGAQRELLKYYASISSNRWLMLKIFGVLIVFVSVYFYVGANILIDDTVPCLYSCVMIALRVERLDIHFYIYMGPSVVTDIAFN</sequence>
<evidence type="ECO:0000256" key="7">
    <source>
        <dbReference type="ARBA" id="ARBA00023136"/>
    </source>
</evidence>
<proteinExistence type="inferred from homology"/>
<dbReference type="PANTHER" id="PTHR19957:SF3">
    <property type="entry name" value="SYNTAXIN-5"/>
    <property type="match status" value="1"/>
</dbReference>
<dbReference type="PROSITE" id="PS50192">
    <property type="entry name" value="T_SNARE"/>
    <property type="match status" value="1"/>
</dbReference>
<feature type="transmembrane region" description="Helical" evidence="9">
    <location>
        <begin position="330"/>
        <end position="349"/>
    </location>
</feature>
<dbReference type="Pfam" id="PF11416">
    <property type="entry name" value="Syntaxin-5_N"/>
    <property type="match status" value="1"/>
</dbReference>
<evidence type="ECO:0000256" key="6">
    <source>
        <dbReference type="ARBA" id="ARBA00023054"/>
    </source>
</evidence>
<dbReference type="GO" id="GO:0006906">
    <property type="term" value="P:vesicle fusion"/>
    <property type="evidence" value="ECO:0007669"/>
    <property type="project" value="TreeGrafter"/>
</dbReference>
<dbReference type="GO" id="GO:0006888">
    <property type="term" value="P:endoplasmic reticulum to Golgi vesicle-mediated transport"/>
    <property type="evidence" value="ECO:0007669"/>
    <property type="project" value="TreeGrafter"/>
</dbReference>
<evidence type="ECO:0000256" key="3">
    <source>
        <dbReference type="ARBA" id="ARBA00022448"/>
    </source>
</evidence>
<dbReference type="GO" id="GO:0000139">
    <property type="term" value="C:Golgi membrane"/>
    <property type="evidence" value="ECO:0007669"/>
    <property type="project" value="TreeGrafter"/>
</dbReference>
<feature type="region of interest" description="Disordered" evidence="8">
    <location>
        <begin position="173"/>
        <end position="235"/>
    </location>
</feature>
<feature type="compositionally biased region" description="Polar residues" evidence="8">
    <location>
        <begin position="173"/>
        <end position="195"/>
    </location>
</feature>
<dbReference type="AlphaFoldDB" id="A0A409VLK4"/>
<dbReference type="Proteomes" id="UP000283269">
    <property type="component" value="Unassembled WGS sequence"/>
</dbReference>
<dbReference type="GO" id="GO:0000149">
    <property type="term" value="F:SNARE binding"/>
    <property type="evidence" value="ECO:0007669"/>
    <property type="project" value="TreeGrafter"/>
</dbReference>
<dbReference type="InterPro" id="IPR010989">
    <property type="entry name" value="SNARE"/>
</dbReference>
<dbReference type="CDD" id="cd15844">
    <property type="entry name" value="SNARE_syntaxin5"/>
    <property type="match status" value="1"/>
</dbReference>
<dbReference type="STRING" id="93625.A0A409VLK4"/>
<evidence type="ECO:0000256" key="1">
    <source>
        <dbReference type="ARBA" id="ARBA00004211"/>
    </source>
</evidence>
<comment type="subcellular location">
    <subcellularLocation>
        <location evidence="1">Membrane</location>
        <topology evidence="1">Single-pass type IV membrane protein</topology>
    </subcellularLocation>
</comment>
<keyword evidence="3" id="KW-0813">Transport</keyword>
<evidence type="ECO:0000259" key="10">
    <source>
        <dbReference type="PROSITE" id="PS50192"/>
    </source>
</evidence>
<gene>
    <name evidence="11" type="ORF">CVT25_005741</name>
</gene>
<evidence type="ECO:0000256" key="5">
    <source>
        <dbReference type="ARBA" id="ARBA00022989"/>
    </source>
</evidence>
<dbReference type="Pfam" id="PF05739">
    <property type="entry name" value="SNARE"/>
    <property type="match status" value="1"/>
</dbReference>
<protein>
    <recommendedName>
        <fullName evidence="10">t-SNARE coiled-coil homology domain-containing protein</fullName>
    </recommendedName>
</protein>
<keyword evidence="4 9" id="KW-0812">Transmembrane</keyword>
<comment type="similarity">
    <text evidence="2">Belongs to the syntaxin family.</text>
</comment>
<organism evidence="11 12">
    <name type="scientific">Psilocybe cyanescens</name>
    <dbReference type="NCBI Taxonomy" id="93625"/>
    <lineage>
        <taxon>Eukaryota</taxon>
        <taxon>Fungi</taxon>
        <taxon>Dikarya</taxon>
        <taxon>Basidiomycota</taxon>
        <taxon>Agaricomycotina</taxon>
        <taxon>Agaricomycetes</taxon>
        <taxon>Agaricomycetidae</taxon>
        <taxon>Agaricales</taxon>
        <taxon>Agaricineae</taxon>
        <taxon>Strophariaceae</taxon>
        <taxon>Psilocybe</taxon>
    </lineage>
</organism>
<dbReference type="PANTHER" id="PTHR19957">
    <property type="entry name" value="SYNTAXIN"/>
    <property type="match status" value="1"/>
</dbReference>
<reference evidence="11 12" key="1">
    <citation type="journal article" date="2018" name="Evol. Lett.">
        <title>Horizontal gene cluster transfer increased hallucinogenic mushroom diversity.</title>
        <authorList>
            <person name="Reynolds H.T."/>
            <person name="Vijayakumar V."/>
            <person name="Gluck-Thaler E."/>
            <person name="Korotkin H.B."/>
            <person name="Matheny P.B."/>
            <person name="Slot J.C."/>
        </authorList>
    </citation>
    <scope>NUCLEOTIDE SEQUENCE [LARGE SCALE GENOMIC DNA]</scope>
    <source>
        <strain evidence="11 12">2631</strain>
    </source>
</reference>
<dbReference type="InterPro" id="IPR021538">
    <property type="entry name" value="Syntaxin-5_N"/>
</dbReference>
<feature type="domain" description="T-SNARE coiled-coil homology" evidence="10">
    <location>
        <begin position="259"/>
        <end position="321"/>
    </location>
</feature>
<keyword evidence="6" id="KW-0175">Coiled coil</keyword>
<dbReference type="SMART" id="SM00397">
    <property type="entry name" value="t_SNARE"/>
    <property type="match status" value="1"/>
</dbReference>
<keyword evidence="12" id="KW-1185">Reference proteome</keyword>
<comment type="caution">
    <text evidence="11">The sequence shown here is derived from an EMBL/GenBank/DDBJ whole genome shotgun (WGS) entry which is preliminary data.</text>
</comment>
<dbReference type="SUPFAM" id="SSF47661">
    <property type="entry name" value="t-snare proteins"/>
    <property type="match status" value="1"/>
</dbReference>
<dbReference type="EMBL" id="NHYD01003976">
    <property type="protein sequence ID" value="PPQ67140.1"/>
    <property type="molecule type" value="Genomic_DNA"/>
</dbReference>
<dbReference type="Gene3D" id="1.20.58.70">
    <property type="match status" value="1"/>
</dbReference>
<dbReference type="OrthoDB" id="421009at2759"/>
<dbReference type="GO" id="GO:0005484">
    <property type="term" value="F:SNAP receptor activity"/>
    <property type="evidence" value="ECO:0007669"/>
    <property type="project" value="TreeGrafter"/>
</dbReference>
<keyword evidence="5 9" id="KW-1133">Transmembrane helix</keyword>
<evidence type="ECO:0000256" key="2">
    <source>
        <dbReference type="ARBA" id="ARBA00009063"/>
    </source>
</evidence>